<dbReference type="STRING" id="1618659.UV11_C0020G0003"/>
<dbReference type="AlphaFoldDB" id="A0A0G0ZEC7"/>
<organism evidence="1 2">
    <name type="scientific">Candidatus Giovannonibacteria bacterium GW2011_GWF2_42_19</name>
    <dbReference type="NCBI Taxonomy" id="1618659"/>
    <lineage>
        <taxon>Bacteria</taxon>
        <taxon>Candidatus Giovannoniibacteriota</taxon>
    </lineage>
</organism>
<evidence type="ECO:0000313" key="1">
    <source>
        <dbReference type="EMBL" id="KKS47034.1"/>
    </source>
</evidence>
<dbReference type="Proteomes" id="UP000034036">
    <property type="component" value="Unassembled WGS sequence"/>
</dbReference>
<comment type="caution">
    <text evidence="1">The sequence shown here is derived from an EMBL/GenBank/DDBJ whole genome shotgun (WGS) entry which is preliminary data.</text>
</comment>
<name>A0A0G0ZEC7_9BACT</name>
<protein>
    <submittedName>
        <fullName evidence="1">Uncharacterized protein</fullName>
    </submittedName>
</protein>
<sequence length="126" mass="13850">MSTNFYWLGARASAEDISMHIGILFAAGAYCWDCNQTFCMDGEDKVHVNNSEWHDACPKCGGEGGFTSSFCCAQSPEVVSTKCRLRPSELLVADEYGKKSTGKEFLDMLTESCAIQFTDSIGKLFC</sequence>
<proteinExistence type="predicted"/>
<reference evidence="1 2" key="1">
    <citation type="journal article" date="2015" name="Nature">
        <title>rRNA introns, odd ribosomes, and small enigmatic genomes across a large radiation of phyla.</title>
        <authorList>
            <person name="Brown C.T."/>
            <person name="Hug L.A."/>
            <person name="Thomas B.C."/>
            <person name="Sharon I."/>
            <person name="Castelle C.J."/>
            <person name="Singh A."/>
            <person name="Wilkins M.J."/>
            <person name="Williams K.H."/>
            <person name="Banfield J.F."/>
        </authorList>
    </citation>
    <scope>NUCLEOTIDE SEQUENCE [LARGE SCALE GENOMIC DNA]</scope>
</reference>
<gene>
    <name evidence="1" type="ORF">UV11_C0020G0003</name>
</gene>
<dbReference type="EMBL" id="LCDF01000020">
    <property type="protein sequence ID" value="KKS47034.1"/>
    <property type="molecule type" value="Genomic_DNA"/>
</dbReference>
<evidence type="ECO:0000313" key="2">
    <source>
        <dbReference type="Proteomes" id="UP000034036"/>
    </source>
</evidence>
<accession>A0A0G0ZEC7</accession>